<dbReference type="NCBIfam" id="TIGR00536">
    <property type="entry name" value="hemK_fam"/>
    <property type="match status" value="1"/>
</dbReference>
<keyword evidence="1 5" id="KW-0489">Methyltransferase</keyword>
<evidence type="ECO:0000256" key="4">
    <source>
        <dbReference type="ARBA" id="ARBA00048391"/>
    </source>
</evidence>
<sequence>MPETTIRACIEEVANRIESVSESPRVEAELLLGELLALSREGLITQSARAISLEDAERIEQATARRERGEPLFYILGKREFWSLEFKVSASVLCPRPETEVLIERFLEEARNLWDRQNPLRVLDIGTGSGNIAIVAACEIEGCEVTAVDLSEQALAVARENALRHGVESRIRFVQADLFPEEDEAPFHFILSNPPYIASAEINSLPKDVREFEPRQALDGGADGLDYYRRIAKGIERWLLPGGACLMEIGETQAAAIEEIIRSQSAMQDVRVYKDYADRDRVMVAVRNNDG</sequence>
<keyword evidence="2 5" id="KW-0808">Transferase</keyword>
<protein>
    <recommendedName>
        <fullName evidence="5">Release factor glutamine methyltransferase</fullName>
        <shortName evidence="5">RF MTase</shortName>
        <ecNumber evidence="5">2.1.1.297</ecNumber>
    </recommendedName>
    <alternativeName>
        <fullName evidence="5">N5-glutamine methyltransferase PrmC</fullName>
    </alternativeName>
    <alternativeName>
        <fullName evidence="5">Protein-(glutamine-N5) MTase PrmC</fullName>
    </alternativeName>
    <alternativeName>
        <fullName evidence="5">Protein-glutamine N-methyltransferase PrmC</fullName>
    </alternativeName>
</protein>
<feature type="binding site" evidence="5">
    <location>
        <begin position="126"/>
        <end position="130"/>
    </location>
    <ligand>
        <name>S-adenosyl-L-methionine</name>
        <dbReference type="ChEBI" id="CHEBI:59789"/>
    </ligand>
</feature>
<dbReference type="InterPro" id="IPR029063">
    <property type="entry name" value="SAM-dependent_MTases_sf"/>
</dbReference>
<dbReference type="NCBIfam" id="TIGR03534">
    <property type="entry name" value="RF_mod_PrmC"/>
    <property type="match status" value="1"/>
</dbReference>
<dbReference type="InterPro" id="IPR019874">
    <property type="entry name" value="RF_methyltr_PrmC"/>
</dbReference>
<dbReference type="InterPro" id="IPR007848">
    <property type="entry name" value="Small_mtfrase_dom"/>
</dbReference>
<dbReference type="SUPFAM" id="SSF53335">
    <property type="entry name" value="S-adenosyl-L-methionine-dependent methyltransferases"/>
    <property type="match status" value="1"/>
</dbReference>
<feature type="domain" description="Release factor glutamine methyltransferase N-terminal" evidence="7">
    <location>
        <begin position="12"/>
        <end position="77"/>
    </location>
</feature>
<dbReference type="HAMAP" id="MF_02126">
    <property type="entry name" value="RF_methyltr_PrmC"/>
    <property type="match status" value="1"/>
</dbReference>
<dbReference type="InterPro" id="IPR004556">
    <property type="entry name" value="HemK-like"/>
</dbReference>
<comment type="catalytic activity">
    <reaction evidence="4 5">
        <text>L-glutaminyl-[peptide chain release factor] + S-adenosyl-L-methionine = N(5)-methyl-L-glutaminyl-[peptide chain release factor] + S-adenosyl-L-homocysteine + H(+)</text>
        <dbReference type="Rhea" id="RHEA:42896"/>
        <dbReference type="Rhea" id="RHEA-COMP:10271"/>
        <dbReference type="Rhea" id="RHEA-COMP:10272"/>
        <dbReference type="ChEBI" id="CHEBI:15378"/>
        <dbReference type="ChEBI" id="CHEBI:30011"/>
        <dbReference type="ChEBI" id="CHEBI:57856"/>
        <dbReference type="ChEBI" id="CHEBI:59789"/>
        <dbReference type="ChEBI" id="CHEBI:61891"/>
        <dbReference type="EC" id="2.1.1.297"/>
    </reaction>
</comment>
<dbReference type="KEGG" id="nva:G3M78_05360"/>
<dbReference type="Gene3D" id="1.10.8.10">
    <property type="entry name" value="DNA helicase RuvA subunit, C-terminal domain"/>
    <property type="match status" value="1"/>
</dbReference>
<dbReference type="EC" id="2.1.1.297" evidence="5"/>
<gene>
    <name evidence="5 8" type="primary">prmC</name>
    <name evidence="8" type="ORF">G3M78_05360</name>
</gene>
<reference evidence="9" key="1">
    <citation type="submission" date="2020-02" db="EMBL/GenBank/DDBJ databases">
        <title>Genomic and physiological characterization of two novel Nitrospinaceae genera.</title>
        <authorList>
            <person name="Mueller A.J."/>
            <person name="Jung M.-Y."/>
            <person name="Strachan C.R."/>
            <person name="Herbold C.W."/>
            <person name="Kirkegaard R.H."/>
            <person name="Daims H."/>
        </authorList>
    </citation>
    <scope>NUCLEOTIDE SEQUENCE [LARGE SCALE GENOMIC DNA]</scope>
</reference>
<dbReference type="Proteomes" id="UP000594464">
    <property type="component" value="Chromosome"/>
</dbReference>
<proteinExistence type="inferred from homology"/>
<accession>A0A7T0C1J3</accession>
<evidence type="ECO:0000259" key="6">
    <source>
        <dbReference type="Pfam" id="PF05175"/>
    </source>
</evidence>
<evidence type="ECO:0000313" key="8">
    <source>
        <dbReference type="EMBL" id="QPJ64842.1"/>
    </source>
</evidence>
<evidence type="ECO:0000256" key="2">
    <source>
        <dbReference type="ARBA" id="ARBA00022679"/>
    </source>
</evidence>
<dbReference type="Pfam" id="PF05175">
    <property type="entry name" value="MTS"/>
    <property type="match status" value="1"/>
</dbReference>
<dbReference type="InterPro" id="IPR040758">
    <property type="entry name" value="PrmC_N"/>
</dbReference>
<dbReference type="GO" id="GO:0102559">
    <property type="term" value="F:peptide chain release factor N(5)-glutamine methyltransferase activity"/>
    <property type="evidence" value="ECO:0007669"/>
    <property type="project" value="UniProtKB-EC"/>
</dbReference>
<evidence type="ECO:0000313" key="9">
    <source>
        <dbReference type="Proteomes" id="UP000594464"/>
    </source>
</evidence>
<evidence type="ECO:0000259" key="7">
    <source>
        <dbReference type="Pfam" id="PF17827"/>
    </source>
</evidence>
<dbReference type="EMBL" id="CP048620">
    <property type="protein sequence ID" value="QPJ64842.1"/>
    <property type="molecule type" value="Genomic_DNA"/>
</dbReference>
<comment type="function">
    <text evidence="5">Methylates the class 1 translation termination release factors RF1/PrfA and RF2/PrfB on the glutamine residue of the universally conserved GGQ motif.</text>
</comment>
<evidence type="ECO:0000256" key="1">
    <source>
        <dbReference type="ARBA" id="ARBA00022603"/>
    </source>
</evidence>
<feature type="binding site" evidence="5">
    <location>
        <position position="193"/>
    </location>
    <ligand>
        <name>S-adenosyl-L-methionine</name>
        <dbReference type="ChEBI" id="CHEBI:59789"/>
    </ligand>
</feature>
<comment type="caution">
    <text evidence="5">Lacks conserved residue(s) required for the propagation of feature annotation.</text>
</comment>
<feature type="binding site" evidence="5">
    <location>
        <begin position="193"/>
        <end position="196"/>
    </location>
    <ligand>
        <name>substrate</name>
    </ligand>
</feature>
<name>A0A7T0C1J3_9BACT</name>
<dbReference type="PROSITE" id="PS00092">
    <property type="entry name" value="N6_MTASE"/>
    <property type="match status" value="1"/>
</dbReference>
<dbReference type="Pfam" id="PF17827">
    <property type="entry name" value="PrmC_N"/>
    <property type="match status" value="1"/>
</dbReference>
<dbReference type="GO" id="GO:0003676">
    <property type="term" value="F:nucleic acid binding"/>
    <property type="evidence" value="ECO:0007669"/>
    <property type="project" value="InterPro"/>
</dbReference>
<dbReference type="CDD" id="cd02440">
    <property type="entry name" value="AdoMet_MTases"/>
    <property type="match status" value="1"/>
</dbReference>
<dbReference type="Gene3D" id="3.40.50.150">
    <property type="entry name" value="Vaccinia Virus protein VP39"/>
    <property type="match status" value="1"/>
</dbReference>
<dbReference type="AlphaFoldDB" id="A0A7T0C1J3"/>
<dbReference type="PANTHER" id="PTHR18895">
    <property type="entry name" value="HEMK METHYLTRANSFERASE"/>
    <property type="match status" value="1"/>
</dbReference>
<comment type="similarity">
    <text evidence="5">Belongs to the protein N5-glutamine methyltransferase family. PrmC subfamily.</text>
</comment>
<evidence type="ECO:0000256" key="3">
    <source>
        <dbReference type="ARBA" id="ARBA00022691"/>
    </source>
</evidence>
<dbReference type="InterPro" id="IPR002052">
    <property type="entry name" value="DNA_methylase_N6_adenine_CS"/>
</dbReference>
<feature type="domain" description="Methyltransferase small" evidence="6">
    <location>
        <begin position="118"/>
        <end position="201"/>
    </location>
</feature>
<evidence type="ECO:0000256" key="5">
    <source>
        <dbReference type="HAMAP-Rule" id="MF_02126"/>
    </source>
</evidence>
<feature type="binding site" evidence="5">
    <location>
        <position position="149"/>
    </location>
    <ligand>
        <name>S-adenosyl-L-methionine</name>
        <dbReference type="ChEBI" id="CHEBI:59789"/>
    </ligand>
</feature>
<dbReference type="GO" id="GO:0032259">
    <property type="term" value="P:methylation"/>
    <property type="evidence" value="ECO:0007669"/>
    <property type="project" value="UniProtKB-KW"/>
</dbReference>
<dbReference type="PANTHER" id="PTHR18895:SF74">
    <property type="entry name" value="MTRF1L RELEASE FACTOR GLUTAMINE METHYLTRANSFERASE"/>
    <property type="match status" value="1"/>
</dbReference>
<keyword evidence="3 5" id="KW-0949">S-adenosyl-L-methionine</keyword>
<organism evidence="8 9">
    <name type="scientific">Candidatus Nitrohelix vancouverensis</name>
    <dbReference type="NCBI Taxonomy" id="2705534"/>
    <lineage>
        <taxon>Bacteria</taxon>
        <taxon>Pseudomonadati</taxon>
        <taxon>Nitrospinota/Tectimicrobiota group</taxon>
        <taxon>Nitrospinota</taxon>
        <taxon>Nitrospinia</taxon>
        <taxon>Nitrospinales</taxon>
        <taxon>Nitrospinaceae</taxon>
        <taxon>Candidatus Nitrohelix</taxon>
    </lineage>
</organism>
<dbReference type="InterPro" id="IPR050320">
    <property type="entry name" value="N5-glutamine_MTase"/>
</dbReference>